<keyword evidence="4 8" id="KW-0813">Transport</keyword>
<evidence type="ECO:0000313" key="10">
    <source>
        <dbReference type="EMBL" id="TCT22902.1"/>
    </source>
</evidence>
<keyword evidence="6 8" id="KW-0592">Phosphate transport</keyword>
<gene>
    <name evidence="10" type="ORF">EDC35_102233</name>
</gene>
<name>A0A4V2V1Y2_9GAMM</name>
<protein>
    <recommendedName>
        <fullName evidence="8">Phosphate-specific transport system accessory protein PhoU</fullName>
    </recommendedName>
</protein>
<evidence type="ECO:0000256" key="6">
    <source>
        <dbReference type="ARBA" id="ARBA00022592"/>
    </source>
</evidence>
<dbReference type="GO" id="GO:0006817">
    <property type="term" value="P:phosphate ion transport"/>
    <property type="evidence" value="ECO:0007669"/>
    <property type="project" value="UniProtKB-KW"/>
</dbReference>
<evidence type="ECO:0000256" key="3">
    <source>
        <dbReference type="ARBA" id="ARBA00011738"/>
    </source>
</evidence>
<dbReference type="Gene3D" id="1.20.58.220">
    <property type="entry name" value="Phosphate transport system protein phou homolog 2, domain 2"/>
    <property type="match status" value="1"/>
</dbReference>
<dbReference type="RefSeq" id="WP_341539422.1">
    <property type="nucleotide sequence ID" value="NZ_SMAO01000002.1"/>
</dbReference>
<dbReference type="PANTHER" id="PTHR42930:SF3">
    <property type="entry name" value="PHOSPHATE-SPECIFIC TRANSPORT SYSTEM ACCESSORY PROTEIN PHOU"/>
    <property type="match status" value="1"/>
</dbReference>
<comment type="subunit">
    <text evidence="3 8">Homodimer.</text>
</comment>
<comment type="similarity">
    <text evidence="2 8">Belongs to the PhoU family.</text>
</comment>
<keyword evidence="5 8" id="KW-0963">Cytoplasm</keyword>
<dbReference type="InterPro" id="IPR026022">
    <property type="entry name" value="PhoU_dom"/>
</dbReference>
<keyword evidence="11" id="KW-1185">Reference proteome</keyword>
<evidence type="ECO:0000256" key="5">
    <source>
        <dbReference type="ARBA" id="ARBA00022490"/>
    </source>
</evidence>
<dbReference type="NCBIfam" id="TIGR02135">
    <property type="entry name" value="phoU_full"/>
    <property type="match status" value="1"/>
</dbReference>
<dbReference type="PIRSF" id="PIRSF003107">
    <property type="entry name" value="PhoU"/>
    <property type="match status" value="1"/>
</dbReference>
<dbReference type="EMBL" id="SMAO01000002">
    <property type="protein sequence ID" value="TCT22902.1"/>
    <property type="molecule type" value="Genomic_DNA"/>
</dbReference>
<evidence type="ECO:0000256" key="2">
    <source>
        <dbReference type="ARBA" id="ARBA00008107"/>
    </source>
</evidence>
<sequence>MLTPALYQPEPPERDEETKMTENLVQKRRTQLQAAVNSMGSMVIAALRQSVTCLAGHDLALAARIIEDDARINQQRRLLEQECLVTLAAYKPAGADLRAVGACMELVSELERIGDYAADVARIMFKHGETPFPPESVASIIAVADVAIEMLAEALAAFTSNSDEQTARASVASEEQVDRDEDSIIEQVFERMRADSGFAATGTYLLWIVHNYERVADRATNIAERTVYVACGQTPDLD</sequence>
<dbReference type="Proteomes" id="UP000295717">
    <property type="component" value="Unassembled WGS sequence"/>
</dbReference>
<dbReference type="SUPFAM" id="SSF109755">
    <property type="entry name" value="PhoU-like"/>
    <property type="match status" value="1"/>
</dbReference>
<evidence type="ECO:0000259" key="9">
    <source>
        <dbReference type="Pfam" id="PF01895"/>
    </source>
</evidence>
<dbReference type="GO" id="GO:0005737">
    <property type="term" value="C:cytoplasm"/>
    <property type="evidence" value="ECO:0007669"/>
    <property type="project" value="UniProtKB-SubCell"/>
</dbReference>
<dbReference type="AlphaFoldDB" id="A0A4V2V1Y2"/>
<proteinExistence type="inferred from homology"/>
<organism evidence="10 11">
    <name type="scientific">Thiobaca trueperi</name>
    <dbReference type="NCBI Taxonomy" id="127458"/>
    <lineage>
        <taxon>Bacteria</taxon>
        <taxon>Pseudomonadati</taxon>
        <taxon>Pseudomonadota</taxon>
        <taxon>Gammaproteobacteria</taxon>
        <taxon>Chromatiales</taxon>
        <taxon>Chromatiaceae</taxon>
        <taxon>Thiobaca</taxon>
    </lineage>
</organism>
<dbReference type="InterPro" id="IPR028366">
    <property type="entry name" value="PhoU"/>
</dbReference>
<dbReference type="InterPro" id="IPR038078">
    <property type="entry name" value="PhoU-like_sf"/>
</dbReference>
<accession>A0A4V2V1Y2</accession>
<dbReference type="PANTHER" id="PTHR42930">
    <property type="entry name" value="PHOSPHATE-SPECIFIC TRANSPORT SYSTEM ACCESSORY PROTEIN PHOU"/>
    <property type="match status" value="1"/>
</dbReference>
<comment type="subcellular location">
    <subcellularLocation>
        <location evidence="1 8">Cytoplasm</location>
    </subcellularLocation>
</comment>
<dbReference type="Pfam" id="PF01895">
    <property type="entry name" value="PhoU"/>
    <property type="match status" value="2"/>
</dbReference>
<evidence type="ECO:0000256" key="4">
    <source>
        <dbReference type="ARBA" id="ARBA00022448"/>
    </source>
</evidence>
<comment type="function">
    <text evidence="7 8">Plays a role in the regulation of phosphate uptake.</text>
</comment>
<evidence type="ECO:0000256" key="1">
    <source>
        <dbReference type="ARBA" id="ARBA00004496"/>
    </source>
</evidence>
<feature type="domain" description="PhoU" evidence="9">
    <location>
        <begin position="37"/>
        <end position="123"/>
    </location>
</feature>
<dbReference type="FunFam" id="1.20.58.220:FF:000004">
    <property type="entry name" value="Phosphate-specific transport system accessory protein PhoU"/>
    <property type="match status" value="1"/>
</dbReference>
<dbReference type="GO" id="GO:0030643">
    <property type="term" value="P:intracellular phosphate ion homeostasis"/>
    <property type="evidence" value="ECO:0007669"/>
    <property type="project" value="InterPro"/>
</dbReference>
<reference evidence="10 11" key="1">
    <citation type="submission" date="2019-03" db="EMBL/GenBank/DDBJ databases">
        <title>Genomic Encyclopedia of Type Strains, Phase IV (KMG-IV): sequencing the most valuable type-strain genomes for metagenomic binning, comparative biology and taxonomic classification.</title>
        <authorList>
            <person name="Goeker M."/>
        </authorList>
    </citation>
    <scope>NUCLEOTIDE SEQUENCE [LARGE SCALE GENOMIC DNA]</scope>
    <source>
        <strain evidence="10 11">DSM 13587</strain>
    </source>
</reference>
<feature type="domain" description="PhoU" evidence="9">
    <location>
        <begin position="143"/>
        <end position="226"/>
    </location>
</feature>
<dbReference type="GO" id="GO:0045936">
    <property type="term" value="P:negative regulation of phosphate metabolic process"/>
    <property type="evidence" value="ECO:0007669"/>
    <property type="project" value="InterPro"/>
</dbReference>
<comment type="caution">
    <text evidence="10">The sequence shown here is derived from an EMBL/GenBank/DDBJ whole genome shotgun (WGS) entry which is preliminary data.</text>
</comment>
<evidence type="ECO:0000256" key="8">
    <source>
        <dbReference type="PIRNR" id="PIRNR003107"/>
    </source>
</evidence>
<evidence type="ECO:0000313" key="11">
    <source>
        <dbReference type="Proteomes" id="UP000295717"/>
    </source>
</evidence>
<evidence type="ECO:0000256" key="7">
    <source>
        <dbReference type="ARBA" id="ARBA00056181"/>
    </source>
</evidence>